<dbReference type="Gene3D" id="1.10.510.10">
    <property type="entry name" value="Transferase(Phosphotransferase) domain 1"/>
    <property type="match status" value="1"/>
</dbReference>
<evidence type="ECO:0000256" key="1">
    <source>
        <dbReference type="ARBA" id="ARBA00022737"/>
    </source>
</evidence>
<dbReference type="SMART" id="SM00220">
    <property type="entry name" value="S_TKc"/>
    <property type="match status" value="1"/>
</dbReference>
<dbReference type="PANTHER" id="PTHR24141:SF1">
    <property type="entry name" value="2-5A-DEPENDENT RIBONUCLEASE"/>
    <property type="match status" value="1"/>
</dbReference>
<accession>A0A9Q1B3G4</accession>
<dbReference type="Proteomes" id="UP001142489">
    <property type="component" value="Unassembled WGS sequence"/>
</dbReference>
<sequence length="721" mass="81102">MESQYSNPHQKPSESYIKEMATQKAEELNNAVRTGSVETVRELLEEGLDVNSKVKGGWTPLLSAIQRDMECMVQLLLDKGADPHARKDDGATPLIVAGITGNVSLLKLFLDKGADVNEHGNNGFTAFMEAALYGKEEALRFLYHKGADVNLGRVTDEEKKALKKGGKTALMDAAKEGHLDIVKALVKEMGANVNACDNRERNALVHALSVTEGKPWDGNKEKIALFLLEKGAEVNKIDENGRTTLILAAERESWGLVEAILEREEVDIDAADRNGTTALRVAVEKKNCDIAKMLCERGARKDIGKLLEIAESNYDVKLIQLLCQYVSSLSPSQPRTPWTPSSKHWGPKLQDLDGRHHPVMGKLKVLQIPEFRIKTNSQGGVYLGTYDGKEVAVKIFPLGAVNAEQEKACLRECHTSNYLVKFCGQEEQKGCLYLCLSLCEKNLEEYFQVADEAAMNSKVLLKTIFLAVQELHSFGFSHQDLNPSNILIDVKGNIFLADFDKSKKVASDNGGDAMISEDLQALGRLVLYVAMKGRVSFEDLPVPCPEEVDDFMEVEDLRASLESPSESIRVSEQLDHLICHPYFWDKETRYRVLRDVGNENDIKTFNNKQLENNTELLKALNSEEDPFKDWTNKIEQKVLESMGPFRSKANTKNKQRYKDGVIGLLKLIRDMGEHYEEKEKEVKDIINDPADYFLTRFPDLTLYVYRSLCNIKYYKHFPNAQ</sequence>
<evidence type="ECO:0000256" key="5">
    <source>
        <dbReference type="PROSITE-ProRule" id="PRU00023"/>
    </source>
</evidence>
<evidence type="ECO:0000313" key="8">
    <source>
        <dbReference type="EMBL" id="KAJ7332234.1"/>
    </source>
</evidence>
<dbReference type="EMBL" id="JAPFRF010000005">
    <property type="protein sequence ID" value="KAJ7332234.1"/>
    <property type="molecule type" value="Genomic_DNA"/>
</dbReference>
<dbReference type="InterPro" id="IPR036770">
    <property type="entry name" value="Ankyrin_rpt-contain_sf"/>
</dbReference>
<dbReference type="PROSITE" id="PS50011">
    <property type="entry name" value="PROTEIN_KINASE_DOM"/>
    <property type="match status" value="1"/>
</dbReference>
<dbReference type="GO" id="GO:0004540">
    <property type="term" value="F:RNA nuclease activity"/>
    <property type="evidence" value="ECO:0007669"/>
    <property type="project" value="InterPro"/>
</dbReference>
<dbReference type="PROSITE" id="PS50297">
    <property type="entry name" value="ANK_REP_REGION"/>
    <property type="match status" value="4"/>
</dbReference>
<name>A0A9Q1B3G4_9SAUR</name>
<dbReference type="InterPro" id="IPR011009">
    <property type="entry name" value="Kinase-like_dom_sf"/>
</dbReference>
<feature type="repeat" description="ANK" evidence="5">
    <location>
        <begin position="274"/>
        <end position="306"/>
    </location>
</feature>
<keyword evidence="3" id="KW-0067">ATP-binding</keyword>
<proteinExistence type="predicted"/>
<dbReference type="GO" id="GO:0006397">
    <property type="term" value="P:mRNA processing"/>
    <property type="evidence" value="ECO:0007669"/>
    <property type="project" value="InterPro"/>
</dbReference>
<keyword evidence="1" id="KW-0677">Repeat</keyword>
<dbReference type="AlphaFoldDB" id="A0A9Q1B3G4"/>
<feature type="domain" description="KEN" evidence="7">
    <location>
        <begin position="586"/>
        <end position="721"/>
    </location>
</feature>
<organism evidence="8 9">
    <name type="scientific">Phrynocephalus forsythii</name>
    <dbReference type="NCBI Taxonomy" id="171643"/>
    <lineage>
        <taxon>Eukaryota</taxon>
        <taxon>Metazoa</taxon>
        <taxon>Chordata</taxon>
        <taxon>Craniata</taxon>
        <taxon>Vertebrata</taxon>
        <taxon>Euteleostomi</taxon>
        <taxon>Lepidosauria</taxon>
        <taxon>Squamata</taxon>
        <taxon>Bifurcata</taxon>
        <taxon>Unidentata</taxon>
        <taxon>Episquamata</taxon>
        <taxon>Toxicofera</taxon>
        <taxon>Iguania</taxon>
        <taxon>Acrodonta</taxon>
        <taxon>Agamidae</taxon>
        <taxon>Agaminae</taxon>
        <taxon>Phrynocephalus</taxon>
    </lineage>
</organism>
<feature type="repeat" description="ANK" evidence="5">
    <location>
        <begin position="56"/>
        <end position="88"/>
    </location>
</feature>
<feature type="repeat" description="ANK" evidence="5">
    <location>
        <begin position="122"/>
        <end position="154"/>
    </location>
</feature>
<keyword evidence="4 5" id="KW-0040">ANK repeat</keyword>
<dbReference type="InterPro" id="IPR038357">
    <property type="entry name" value="KEN_sf"/>
</dbReference>
<dbReference type="PROSITE" id="PS50088">
    <property type="entry name" value="ANK_REPEAT"/>
    <property type="match status" value="6"/>
</dbReference>
<evidence type="ECO:0000256" key="4">
    <source>
        <dbReference type="ARBA" id="ARBA00023043"/>
    </source>
</evidence>
<dbReference type="PANTHER" id="PTHR24141">
    <property type="entry name" value="2-5A-DEPENDENT RIBONUCLEASE"/>
    <property type="match status" value="1"/>
</dbReference>
<gene>
    <name evidence="8" type="ORF">JRQ81_014414</name>
</gene>
<dbReference type="InterPro" id="IPR010513">
    <property type="entry name" value="KEN_dom"/>
</dbReference>
<dbReference type="SUPFAM" id="SSF56112">
    <property type="entry name" value="Protein kinase-like (PK-like)"/>
    <property type="match status" value="1"/>
</dbReference>
<evidence type="ECO:0000256" key="2">
    <source>
        <dbReference type="ARBA" id="ARBA00022741"/>
    </source>
</evidence>
<dbReference type="SMART" id="SM00248">
    <property type="entry name" value="ANK"/>
    <property type="match status" value="8"/>
</dbReference>
<dbReference type="SUPFAM" id="SSF48403">
    <property type="entry name" value="Ankyrin repeat"/>
    <property type="match status" value="1"/>
</dbReference>
<evidence type="ECO:0000256" key="3">
    <source>
        <dbReference type="ARBA" id="ARBA00022840"/>
    </source>
</evidence>
<evidence type="ECO:0000259" key="7">
    <source>
        <dbReference type="PROSITE" id="PS51392"/>
    </source>
</evidence>
<reference evidence="8" key="1">
    <citation type="journal article" date="2023" name="DNA Res.">
        <title>Chromosome-level genome assembly of Phrynocephalus forsythii using third-generation DNA sequencing and Hi-C analysis.</title>
        <authorList>
            <person name="Qi Y."/>
            <person name="Zhao W."/>
            <person name="Zhao Y."/>
            <person name="Niu C."/>
            <person name="Cao S."/>
            <person name="Zhang Y."/>
        </authorList>
    </citation>
    <scope>NUCLEOTIDE SEQUENCE</scope>
    <source>
        <tissue evidence="8">Muscle</tissue>
    </source>
</reference>
<dbReference type="PROSITE" id="PS51392">
    <property type="entry name" value="KEN"/>
    <property type="match status" value="1"/>
</dbReference>
<dbReference type="GO" id="GO:0003723">
    <property type="term" value="F:RNA binding"/>
    <property type="evidence" value="ECO:0007669"/>
    <property type="project" value="TreeGrafter"/>
</dbReference>
<dbReference type="Gene3D" id="1.20.1440.180">
    <property type="entry name" value="KEN domain"/>
    <property type="match status" value="1"/>
</dbReference>
<dbReference type="GO" id="GO:0004672">
    <property type="term" value="F:protein kinase activity"/>
    <property type="evidence" value="ECO:0007669"/>
    <property type="project" value="InterPro"/>
</dbReference>
<dbReference type="OrthoDB" id="194358at2759"/>
<dbReference type="Pfam" id="PF00069">
    <property type="entry name" value="Pkinase"/>
    <property type="match status" value="1"/>
</dbReference>
<dbReference type="Gene3D" id="1.25.40.20">
    <property type="entry name" value="Ankyrin repeat-containing domain"/>
    <property type="match status" value="1"/>
</dbReference>
<feature type="domain" description="Protein kinase" evidence="6">
    <location>
        <begin position="367"/>
        <end position="694"/>
    </location>
</feature>
<dbReference type="InterPro" id="IPR000719">
    <property type="entry name" value="Prot_kinase_dom"/>
</dbReference>
<dbReference type="Pfam" id="PF12796">
    <property type="entry name" value="Ank_2"/>
    <property type="match status" value="2"/>
</dbReference>
<keyword evidence="2" id="KW-0547">Nucleotide-binding</keyword>
<dbReference type="InterPro" id="IPR002110">
    <property type="entry name" value="Ankyrin_rpt"/>
</dbReference>
<evidence type="ECO:0000313" key="9">
    <source>
        <dbReference type="Proteomes" id="UP001142489"/>
    </source>
</evidence>
<dbReference type="GO" id="GO:0005524">
    <property type="term" value="F:ATP binding"/>
    <property type="evidence" value="ECO:0007669"/>
    <property type="project" value="UniProtKB-KW"/>
</dbReference>
<comment type="caution">
    <text evidence="8">The sequence shown here is derived from an EMBL/GenBank/DDBJ whole genome shotgun (WGS) entry which is preliminary data.</text>
</comment>
<evidence type="ECO:0000259" key="6">
    <source>
        <dbReference type="PROSITE" id="PS50011"/>
    </source>
</evidence>
<feature type="repeat" description="ANK" evidence="5">
    <location>
        <begin position="89"/>
        <end position="121"/>
    </location>
</feature>
<protein>
    <submittedName>
        <fullName evidence="8">Uncharacterized protein</fullName>
    </submittedName>
</protein>
<dbReference type="Pfam" id="PF00023">
    <property type="entry name" value="Ank"/>
    <property type="match status" value="1"/>
</dbReference>
<feature type="repeat" description="ANK" evidence="5">
    <location>
        <begin position="165"/>
        <end position="198"/>
    </location>
</feature>
<dbReference type="Pfam" id="PF06479">
    <property type="entry name" value="Ribonuc_2-5A"/>
    <property type="match status" value="1"/>
</dbReference>
<keyword evidence="9" id="KW-1185">Reference proteome</keyword>
<feature type="repeat" description="ANK" evidence="5">
    <location>
        <begin position="23"/>
        <end position="55"/>
    </location>
</feature>